<dbReference type="AlphaFoldDB" id="A0A927PMU2"/>
<dbReference type="CDD" id="cd06442">
    <property type="entry name" value="DPM1_like"/>
    <property type="match status" value="1"/>
</dbReference>
<dbReference type="InterPro" id="IPR001173">
    <property type="entry name" value="Glyco_trans_2-like"/>
</dbReference>
<comment type="similarity">
    <text evidence="1">Belongs to the glycosyltransferase 2 family.</text>
</comment>
<evidence type="ECO:0000256" key="2">
    <source>
        <dbReference type="ARBA" id="ARBA00012704"/>
    </source>
</evidence>
<keyword evidence="3" id="KW-0328">Glycosyltransferase</keyword>
<feature type="domain" description="Glycosyltransferase 2-like" evidence="6">
    <location>
        <begin position="20"/>
        <end position="187"/>
    </location>
</feature>
<dbReference type="SUPFAM" id="SSF53448">
    <property type="entry name" value="Nucleotide-diphospho-sugar transferases"/>
    <property type="match status" value="1"/>
</dbReference>
<dbReference type="EMBL" id="JACYWE010000005">
    <property type="protein sequence ID" value="MBD8506826.1"/>
    <property type="molecule type" value="Genomic_DNA"/>
</dbReference>
<evidence type="ECO:0000256" key="1">
    <source>
        <dbReference type="ARBA" id="ARBA00006739"/>
    </source>
</evidence>
<organism evidence="7 8">
    <name type="scientific">Lolliginicoccus lacisalsi</name>
    <dbReference type="NCBI Taxonomy" id="2742202"/>
    <lineage>
        <taxon>Bacteria</taxon>
        <taxon>Bacillati</taxon>
        <taxon>Actinomycetota</taxon>
        <taxon>Actinomycetes</taxon>
        <taxon>Mycobacteriales</taxon>
        <taxon>Hoyosellaceae</taxon>
        <taxon>Lolliginicoccus</taxon>
    </lineage>
</organism>
<dbReference type="GO" id="GO:0016020">
    <property type="term" value="C:membrane"/>
    <property type="evidence" value="ECO:0007669"/>
    <property type="project" value="GOC"/>
</dbReference>
<dbReference type="RefSeq" id="WP_192039283.1">
    <property type="nucleotide sequence ID" value="NZ_JACYWE010000005.1"/>
</dbReference>
<dbReference type="GO" id="GO:0004582">
    <property type="term" value="F:dolichyl-phosphate beta-D-mannosyltransferase activity"/>
    <property type="evidence" value="ECO:0007669"/>
    <property type="project" value="UniProtKB-EC"/>
</dbReference>
<name>A0A927PMU2_9ACTN</name>
<gene>
    <name evidence="7" type="ORF">HT102_10030</name>
</gene>
<dbReference type="Proteomes" id="UP000642993">
    <property type="component" value="Unassembled WGS sequence"/>
</dbReference>
<keyword evidence="8" id="KW-1185">Reference proteome</keyword>
<dbReference type="Gene3D" id="3.90.550.10">
    <property type="entry name" value="Spore Coat Polysaccharide Biosynthesis Protein SpsA, Chain A"/>
    <property type="match status" value="1"/>
</dbReference>
<comment type="catalytic activity">
    <reaction evidence="5">
        <text>a di-trans,poly-cis-dolichyl phosphate + GDP-alpha-D-mannose = a di-trans,poly-cis-dolichyl beta-D-mannosyl phosphate + GDP</text>
        <dbReference type="Rhea" id="RHEA:21184"/>
        <dbReference type="Rhea" id="RHEA-COMP:19498"/>
        <dbReference type="Rhea" id="RHEA-COMP:19501"/>
        <dbReference type="ChEBI" id="CHEBI:57527"/>
        <dbReference type="ChEBI" id="CHEBI:57683"/>
        <dbReference type="ChEBI" id="CHEBI:58189"/>
        <dbReference type="ChEBI" id="CHEBI:58211"/>
        <dbReference type="EC" id="2.4.1.83"/>
    </reaction>
</comment>
<evidence type="ECO:0000259" key="6">
    <source>
        <dbReference type="Pfam" id="PF00535"/>
    </source>
</evidence>
<dbReference type="PANTHER" id="PTHR43398">
    <property type="entry name" value="DOLICHOL-PHOSPHATE MANNOSYLTRANSFERASE SUBUNIT 1"/>
    <property type="match status" value="1"/>
</dbReference>
<dbReference type="EC" id="2.4.1.83" evidence="2"/>
<dbReference type="InterPro" id="IPR029044">
    <property type="entry name" value="Nucleotide-diphossugar_trans"/>
</dbReference>
<sequence>MTPGTPGGSPDTRPSARTLVIIPTYNERDNIGIIIERLHSALPHVHALIVDDGSPDGTGQLADELAAADEKGRIHVMHRTEKNGLGAAYIAGFGWGLDRDYEVLVEMDADGSHAPEQLHRLLDQIDGGYDLVLGSRYVRGGTVVNWPKRRQWLSRGGNIYSRLALGAPLKDITGGYRAFRRKVLEKLSLDAVESHGYCFQVDLAWRTMQAGFTVTEVPITFTERERGESKMSGNIVREALLKVTQWGIRYRIDKLKRLTKS</sequence>
<dbReference type="Pfam" id="PF00535">
    <property type="entry name" value="Glycos_transf_2"/>
    <property type="match status" value="1"/>
</dbReference>
<comment type="caution">
    <text evidence="7">The sequence shown here is derived from an EMBL/GenBank/DDBJ whole genome shotgun (WGS) entry which is preliminary data.</text>
</comment>
<evidence type="ECO:0000256" key="4">
    <source>
        <dbReference type="ARBA" id="ARBA00022679"/>
    </source>
</evidence>
<dbReference type="PANTHER" id="PTHR43398:SF1">
    <property type="entry name" value="DOLICHOL-PHOSPHATE MANNOSYLTRANSFERASE SUBUNIT 1"/>
    <property type="match status" value="1"/>
</dbReference>
<keyword evidence="4" id="KW-0808">Transferase</keyword>
<evidence type="ECO:0000313" key="8">
    <source>
        <dbReference type="Proteomes" id="UP000642993"/>
    </source>
</evidence>
<evidence type="ECO:0000313" key="7">
    <source>
        <dbReference type="EMBL" id="MBD8506826.1"/>
    </source>
</evidence>
<reference evidence="7" key="1">
    <citation type="submission" date="2020-09" db="EMBL/GenBank/DDBJ databases">
        <title>Hoyosella lacisalsi sp. nov., a halotolerant actinobacterium isolated from soil of Lake Gudzhirganskoe.</title>
        <authorList>
            <person name="Yang Q."/>
            <person name="Guo P.Y."/>
            <person name="Liu S.W."/>
            <person name="Li F.N."/>
            <person name="Sun C.H."/>
        </authorList>
    </citation>
    <scope>NUCLEOTIDE SEQUENCE</scope>
    <source>
        <strain evidence="7">G463</strain>
    </source>
</reference>
<dbReference type="FunFam" id="3.90.550.10:FF:000122">
    <property type="entry name" value="Dolichol-phosphate mannosyltransferase subunit 1"/>
    <property type="match status" value="1"/>
</dbReference>
<evidence type="ECO:0000256" key="3">
    <source>
        <dbReference type="ARBA" id="ARBA00022676"/>
    </source>
</evidence>
<dbReference type="InterPro" id="IPR039528">
    <property type="entry name" value="DPM1-like"/>
</dbReference>
<accession>A0A927PMU2</accession>
<evidence type="ECO:0000256" key="5">
    <source>
        <dbReference type="ARBA" id="ARBA00050499"/>
    </source>
</evidence>
<dbReference type="GO" id="GO:0009247">
    <property type="term" value="P:glycolipid biosynthetic process"/>
    <property type="evidence" value="ECO:0007669"/>
    <property type="project" value="TreeGrafter"/>
</dbReference>
<proteinExistence type="inferred from homology"/>
<protein>
    <recommendedName>
        <fullName evidence="2">dolichyl-phosphate beta-D-mannosyltransferase</fullName>
        <ecNumber evidence="2">2.4.1.83</ecNumber>
    </recommendedName>
</protein>